<dbReference type="Pfam" id="PF04991">
    <property type="entry name" value="LicD"/>
    <property type="match status" value="1"/>
</dbReference>
<dbReference type="GO" id="GO:0009100">
    <property type="term" value="P:glycoprotein metabolic process"/>
    <property type="evidence" value="ECO:0007669"/>
    <property type="project" value="UniProtKB-ARBA"/>
</dbReference>
<name>A0A081BKR8_9LACO</name>
<comment type="caution">
    <text evidence="2">The sequence shown here is derived from an EMBL/GenBank/DDBJ whole genome shotgun (WGS) entry which is preliminary data.</text>
</comment>
<dbReference type="InterPro" id="IPR052942">
    <property type="entry name" value="LPS_cholinephosphotransferase"/>
</dbReference>
<proteinExistence type="predicted"/>
<keyword evidence="3" id="KW-1185">Reference proteome</keyword>
<accession>A0A081BKR8</accession>
<dbReference type="STRING" id="1291743.LOSG293_430080"/>
<reference evidence="2" key="1">
    <citation type="journal article" date="2014" name="Genome Announc.">
        <title>Draft Genome Sequence of Lactobacillus oryzae Strain SG293T.</title>
        <authorList>
            <person name="Tanizawa Y."/>
            <person name="Fujisawa T."/>
            <person name="Mochizuki T."/>
            <person name="Kaminuma E."/>
            <person name="Nakamura Y."/>
            <person name="Tohno M."/>
        </authorList>
    </citation>
    <scope>NUCLEOTIDE SEQUENCE [LARGE SCALE GENOMIC DNA]</scope>
    <source>
        <strain evidence="2">SG293</strain>
    </source>
</reference>
<keyword evidence="2" id="KW-0808">Transferase</keyword>
<dbReference type="PANTHER" id="PTHR43404">
    <property type="entry name" value="LIPOPOLYSACCHARIDE CHOLINEPHOSPHOTRANSFERASE LICD"/>
    <property type="match status" value="1"/>
</dbReference>
<dbReference type="GO" id="GO:0016740">
    <property type="term" value="F:transferase activity"/>
    <property type="evidence" value="ECO:0007669"/>
    <property type="project" value="UniProtKB-KW"/>
</dbReference>
<protein>
    <submittedName>
        <fullName evidence="2">Lipopolysaccharide cholinephosphotransferase</fullName>
    </submittedName>
</protein>
<organism evidence="2 3">
    <name type="scientific">Secundilactobacillus oryzae JCM 18671</name>
    <dbReference type="NCBI Taxonomy" id="1291743"/>
    <lineage>
        <taxon>Bacteria</taxon>
        <taxon>Bacillati</taxon>
        <taxon>Bacillota</taxon>
        <taxon>Bacilli</taxon>
        <taxon>Lactobacillales</taxon>
        <taxon>Lactobacillaceae</taxon>
        <taxon>Secundilactobacillus</taxon>
    </lineage>
</organism>
<dbReference type="eggNOG" id="COG3475">
    <property type="taxonomic scope" value="Bacteria"/>
</dbReference>
<evidence type="ECO:0000313" key="3">
    <source>
        <dbReference type="Proteomes" id="UP000028700"/>
    </source>
</evidence>
<gene>
    <name evidence="2" type="ORF">LOSG293_430080</name>
</gene>
<dbReference type="InterPro" id="IPR007074">
    <property type="entry name" value="LicD/FKTN/FKRP_NTP_transf"/>
</dbReference>
<dbReference type="EMBL" id="BBJM01000043">
    <property type="protein sequence ID" value="GAK48636.1"/>
    <property type="molecule type" value="Genomic_DNA"/>
</dbReference>
<dbReference type="AlphaFoldDB" id="A0A081BKR8"/>
<dbReference type="PANTHER" id="PTHR43404:SF2">
    <property type="entry name" value="LIPOPOLYSACCHARIDE CHOLINEPHOSPHOTRANSFERASE LICD"/>
    <property type="match status" value="1"/>
</dbReference>
<feature type="domain" description="LicD/FKTN/FKRP nucleotidyltransferase" evidence="1">
    <location>
        <begin position="2"/>
        <end position="213"/>
    </location>
</feature>
<evidence type="ECO:0000313" key="2">
    <source>
        <dbReference type="EMBL" id="GAK48636.1"/>
    </source>
</evidence>
<evidence type="ECO:0000259" key="1">
    <source>
        <dbReference type="Pfam" id="PF04991"/>
    </source>
</evidence>
<sequence>MIGGSLLGTIRHNGFIPWDDDVDVGMPRADYEQFLKLGDKFFADSRFFLQTPYSDENYGLSYAKLLDRQTYIEEKNSINNARKGIFIDIFPFDAIPEDPAAQNAQITRFRYYDSLILIKLHYSFFDTPFRNKNDLDEDSLESVLDLKQKRDKTMTSYNSDPETLRFKNIASQYAYDKEIMALPEMTQVTTKSFANLNVKVPIAYDTILTRMYGDYMTLPPKRQQSEKHLKRLIYDNQEFN</sequence>
<dbReference type="Proteomes" id="UP000028700">
    <property type="component" value="Unassembled WGS sequence"/>
</dbReference>